<dbReference type="AlphaFoldDB" id="A0A8H3LZX4"/>
<feature type="compositionally biased region" description="Polar residues" evidence="1">
    <location>
        <begin position="96"/>
        <end position="107"/>
    </location>
</feature>
<evidence type="ECO:0000256" key="1">
    <source>
        <dbReference type="SAM" id="MobiDB-lite"/>
    </source>
</evidence>
<evidence type="ECO:0000313" key="3">
    <source>
        <dbReference type="EMBL" id="GES98067.1"/>
    </source>
</evidence>
<dbReference type="EMBL" id="BLAL01000262">
    <property type="protein sequence ID" value="GES98067.1"/>
    <property type="molecule type" value="Genomic_DNA"/>
</dbReference>
<sequence>MDNLTNANNIILAYLDILNLGRSFSNLITTVIQSDFAQNAKNLNFTIFSMYSYFLVVFFRNLRFFKIGNLLSSLMVLDASYLNALADADEGAALSSNRRVAPPTNTDGEAAPPANRGVASPTNGKGSGAAAYQQIVKVQMTTKKSIRAVINQSNQVQLLDLSCFLISSYFVLASFF</sequence>
<dbReference type="Proteomes" id="UP000615446">
    <property type="component" value="Unassembled WGS sequence"/>
</dbReference>
<evidence type="ECO:0000313" key="4">
    <source>
        <dbReference type="Proteomes" id="UP000615446"/>
    </source>
</evidence>
<gene>
    <name evidence="3" type="ORF">RCL2_002462700</name>
</gene>
<accession>A0A8H3LZX4</accession>
<protein>
    <submittedName>
        <fullName evidence="3">Uncharacterized protein</fullName>
    </submittedName>
</protein>
<comment type="caution">
    <text evidence="3">The sequence shown here is derived from an EMBL/GenBank/DDBJ whole genome shotgun (WGS) entry which is preliminary data.</text>
</comment>
<feature type="transmembrane region" description="Helical" evidence="2">
    <location>
        <begin position="43"/>
        <end position="62"/>
    </location>
</feature>
<keyword evidence="2" id="KW-0472">Membrane</keyword>
<proteinExistence type="predicted"/>
<keyword evidence="2" id="KW-0812">Transmembrane</keyword>
<organism evidence="3 4">
    <name type="scientific">Rhizophagus clarus</name>
    <dbReference type="NCBI Taxonomy" id="94130"/>
    <lineage>
        <taxon>Eukaryota</taxon>
        <taxon>Fungi</taxon>
        <taxon>Fungi incertae sedis</taxon>
        <taxon>Mucoromycota</taxon>
        <taxon>Glomeromycotina</taxon>
        <taxon>Glomeromycetes</taxon>
        <taxon>Glomerales</taxon>
        <taxon>Glomeraceae</taxon>
        <taxon>Rhizophagus</taxon>
    </lineage>
</organism>
<reference evidence="3" key="1">
    <citation type="submission" date="2019-10" db="EMBL/GenBank/DDBJ databases">
        <title>Conservation and host-specific expression of non-tandemly repeated heterogenous ribosome RNA gene in arbuscular mycorrhizal fungi.</title>
        <authorList>
            <person name="Maeda T."/>
            <person name="Kobayashi Y."/>
            <person name="Nakagawa T."/>
            <person name="Ezawa T."/>
            <person name="Yamaguchi K."/>
            <person name="Bino T."/>
            <person name="Nishimoto Y."/>
            <person name="Shigenobu S."/>
            <person name="Kawaguchi M."/>
        </authorList>
    </citation>
    <scope>NUCLEOTIDE SEQUENCE</scope>
    <source>
        <strain evidence="3">HR1</strain>
    </source>
</reference>
<feature type="region of interest" description="Disordered" evidence="1">
    <location>
        <begin position="96"/>
        <end position="126"/>
    </location>
</feature>
<keyword evidence="2" id="KW-1133">Transmembrane helix</keyword>
<name>A0A8H3LZX4_9GLOM</name>
<evidence type="ECO:0000256" key="2">
    <source>
        <dbReference type="SAM" id="Phobius"/>
    </source>
</evidence>